<reference evidence="3" key="1">
    <citation type="journal article" date="2019" name="Int. J. Syst. Evol. Microbiol.">
        <title>The Global Catalogue of Microorganisms (GCM) 10K type strain sequencing project: providing services to taxonomists for standard genome sequencing and annotation.</title>
        <authorList>
            <consortium name="The Broad Institute Genomics Platform"/>
            <consortium name="The Broad Institute Genome Sequencing Center for Infectious Disease"/>
            <person name="Wu L."/>
            <person name="Ma J."/>
        </authorList>
    </citation>
    <scope>NUCLEOTIDE SEQUENCE [LARGE SCALE GENOMIC DNA]</scope>
    <source>
        <strain evidence="3">CGMCC 4.7330</strain>
    </source>
</reference>
<protein>
    <submittedName>
        <fullName evidence="2">Helix-turn-helix domain-containing protein</fullName>
    </submittedName>
</protein>
<dbReference type="Pfam" id="PF19054">
    <property type="entry name" value="DUF5753"/>
    <property type="match status" value="1"/>
</dbReference>
<keyword evidence="3" id="KW-1185">Reference proteome</keyword>
<organism evidence="2 3">
    <name type="scientific">Nocardia jiangsuensis</name>
    <dbReference type="NCBI Taxonomy" id="1691563"/>
    <lineage>
        <taxon>Bacteria</taxon>
        <taxon>Bacillati</taxon>
        <taxon>Actinomycetota</taxon>
        <taxon>Actinomycetes</taxon>
        <taxon>Mycobacteriales</taxon>
        <taxon>Nocardiaceae</taxon>
        <taxon>Nocardia</taxon>
    </lineage>
</organism>
<accession>A0ABV8DU07</accession>
<dbReference type="Proteomes" id="UP001595696">
    <property type="component" value="Unassembled WGS sequence"/>
</dbReference>
<name>A0ABV8DU07_9NOCA</name>
<evidence type="ECO:0000259" key="1">
    <source>
        <dbReference type="PROSITE" id="PS50943"/>
    </source>
</evidence>
<dbReference type="SMART" id="SM00530">
    <property type="entry name" value="HTH_XRE"/>
    <property type="match status" value="1"/>
</dbReference>
<dbReference type="InterPro" id="IPR001387">
    <property type="entry name" value="Cro/C1-type_HTH"/>
</dbReference>
<dbReference type="Pfam" id="PF13560">
    <property type="entry name" value="HTH_31"/>
    <property type="match status" value="1"/>
</dbReference>
<dbReference type="Gene3D" id="1.10.260.40">
    <property type="entry name" value="lambda repressor-like DNA-binding domains"/>
    <property type="match status" value="1"/>
</dbReference>
<evidence type="ECO:0000313" key="3">
    <source>
        <dbReference type="Proteomes" id="UP001595696"/>
    </source>
</evidence>
<feature type="domain" description="HTH cro/C1-type" evidence="1">
    <location>
        <begin position="17"/>
        <end position="72"/>
    </location>
</feature>
<evidence type="ECO:0000313" key="2">
    <source>
        <dbReference type="EMBL" id="MFC3963613.1"/>
    </source>
</evidence>
<dbReference type="SUPFAM" id="SSF47413">
    <property type="entry name" value="lambda repressor-like DNA-binding domains"/>
    <property type="match status" value="1"/>
</dbReference>
<dbReference type="InterPro" id="IPR043917">
    <property type="entry name" value="DUF5753"/>
</dbReference>
<dbReference type="PROSITE" id="PS50943">
    <property type="entry name" value="HTH_CROC1"/>
    <property type="match status" value="1"/>
</dbReference>
<dbReference type="RefSeq" id="WP_378613364.1">
    <property type="nucleotide sequence ID" value="NZ_JBHSAX010000014.1"/>
</dbReference>
<proteinExistence type="predicted"/>
<dbReference type="InterPro" id="IPR010982">
    <property type="entry name" value="Lambda_DNA-bd_dom_sf"/>
</dbReference>
<gene>
    <name evidence="2" type="ORF">ACFO0B_16600</name>
</gene>
<dbReference type="EMBL" id="JBHSAX010000014">
    <property type="protein sequence ID" value="MFC3963613.1"/>
    <property type="molecule type" value="Genomic_DNA"/>
</dbReference>
<sequence>MGDSGSTLAGRRLAAYLRDARQAVKLTIAQAAIAADISTSVLQRLETAEKTRLKARDLDALCQVYEMPDDRIKAMIGLLLKAGEKSWWHAYGDVIPANFDVYIGLEAEAQQIVVYQPSIVPGLLQTPGYALALLENGFPDWSNEERQRLLALRMERQVRITRRHSPLDLLVILNETVLRCRVGNNAVMAAQLRHLAEVGKRPNISVCLLPFAAGVPMGSPIGHYAMLEFEDPASPPVILLESFTGSMYLEKPGEVSQYVDVTRRLQRHTLGEEASRSLLRKSVEEYEQ</sequence>
<comment type="caution">
    <text evidence="2">The sequence shown here is derived from an EMBL/GenBank/DDBJ whole genome shotgun (WGS) entry which is preliminary data.</text>
</comment>